<dbReference type="AlphaFoldDB" id="A0A0S8G7N9"/>
<comment type="caution">
    <text evidence="1">The sequence shown here is derived from an EMBL/GenBank/DDBJ whole genome shotgun (WGS) entry which is preliminary data.</text>
</comment>
<name>A0A0S8G7N9_UNCW3</name>
<proteinExistence type="predicted"/>
<dbReference type="Proteomes" id="UP000051096">
    <property type="component" value="Unassembled WGS sequence"/>
</dbReference>
<accession>A0A0S8G7N9</accession>
<gene>
    <name evidence="1" type="ORF">AMJ87_12855</name>
</gene>
<reference evidence="1 2" key="1">
    <citation type="journal article" date="2015" name="Microbiome">
        <title>Genomic resolution of linkages in carbon, nitrogen, and sulfur cycling among widespread estuary sediment bacteria.</title>
        <authorList>
            <person name="Baker B.J."/>
            <person name="Lazar C.S."/>
            <person name="Teske A.P."/>
            <person name="Dick G.J."/>
        </authorList>
    </citation>
    <scope>NUCLEOTIDE SEQUENCE [LARGE SCALE GENOMIC DNA]</scope>
    <source>
        <strain evidence="1">SM23_60</strain>
    </source>
</reference>
<evidence type="ECO:0000313" key="2">
    <source>
        <dbReference type="Proteomes" id="UP000051096"/>
    </source>
</evidence>
<evidence type="ECO:0000313" key="1">
    <source>
        <dbReference type="EMBL" id="KPK67789.1"/>
    </source>
</evidence>
<feature type="non-terminal residue" evidence="1">
    <location>
        <position position="77"/>
    </location>
</feature>
<sequence>MKIHFLCTVIVSYTLLFAGSSSPECGKTDNIHGKGYVQRFSERDLGLHDIGNIELQIDDVGGQEGWWFTHIWPKTSP</sequence>
<dbReference type="EMBL" id="LJUO01000200">
    <property type="protein sequence ID" value="KPK67789.1"/>
    <property type="molecule type" value="Genomic_DNA"/>
</dbReference>
<protein>
    <submittedName>
        <fullName evidence="1">Uncharacterized protein</fullName>
    </submittedName>
</protein>
<organism evidence="1 2">
    <name type="scientific">candidate division WOR_3 bacterium SM23_60</name>
    <dbReference type="NCBI Taxonomy" id="1703780"/>
    <lineage>
        <taxon>Bacteria</taxon>
        <taxon>Bacteria division WOR-3</taxon>
    </lineage>
</organism>